<dbReference type="STRING" id="3641.A0A061DF81"/>
<dbReference type="Gramene" id="EOX90740">
    <property type="protein sequence ID" value="EOX90740"/>
    <property type="gene ID" value="TCM_000126"/>
</dbReference>
<keyword evidence="2" id="KW-1185">Reference proteome</keyword>
<dbReference type="InterPro" id="IPR038796">
    <property type="entry name" value="At1g76070-like"/>
</dbReference>
<accession>A0A061DF81</accession>
<sequence>MEKQVKQRNKVLPFLPKAASAVTFQVSTPISPAGKGYSGPIVSLIPKEARRKSKNGSFDEPTSPKVSCMGQIKCRKKNETVTPPQVATEEMKRKRFLMLRVLKGTKSGHRFDVSNAGADQVAESVPSSLRQMKQFSSARGTLSDFDWMAYEAEGAGEAGCVSNPLYEEKGVKSEKEAKVVVNGVGVVEEIRRENLWTRRTTASLTPIQFTIPVRKSPPINKAQRSRKLAEGSWVSKSCPKLETGVRRNP</sequence>
<proteinExistence type="predicted"/>
<name>A0A061DF81_THECC</name>
<evidence type="ECO:0000313" key="2">
    <source>
        <dbReference type="Proteomes" id="UP000026915"/>
    </source>
</evidence>
<dbReference type="Proteomes" id="UP000026915">
    <property type="component" value="Chromosome 1"/>
</dbReference>
<dbReference type="HOGENOM" id="CLU_1290880_0_0_1"/>
<dbReference type="AlphaFoldDB" id="A0A061DF81"/>
<evidence type="ECO:0000313" key="1">
    <source>
        <dbReference type="EMBL" id="EOX90740.1"/>
    </source>
</evidence>
<dbReference type="PANTHER" id="PTHR34779:SF1">
    <property type="entry name" value="OS09G0542900 PROTEIN"/>
    <property type="match status" value="1"/>
</dbReference>
<dbReference type="EMBL" id="CM001879">
    <property type="protein sequence ID" value="EOX90740.1"/>
    <property type="molecule type" value="Genomic_DNA"/>
</dbReference>
<dbReference type="eggNOG" id="ENOG502R74J">
    <property type="taxonomic scope" value="Eukaryota"/>
</dbReference>
<dbReference type="OMA" id="IRRENLW"/>
<organism evidence="1 2">
    <name type="scientific">Theobroma cacao</name>
    <name type="common">Cacao</name>
    <name type="synonym">Cocoa</name>
    <dbReference type="NCBI Taxonomy" id="3641"/>
    <lineage>
        <taxon>Eukaryota</taxon>
        <taxon>Viridiplantae</taxon>
        <taxon>Streptophyta</taxon>
        <taxon>Embryophyta</taxon>
        <taxon>Tracheophyta</taxon>
        <taxon>Spermatophyta</taxon>
        <taxon>Magnoliopsida</taxon>
        <taxon>eudicotyledons</taxon>
        <taxon>Gunneridae</taxon>
        <taxon>Pentapetalae</taxon>
        <taxon>rosids</taxon>
        <taxon>malvids</taxon>
        <taxon>Malvales</taxon>
        <taxon>Malvaceae</taxon>
        <taxon>Byttnerioideae</taxon>
        <taxon>Theobroma</taxon>
    </lineage>
</organism>
<protein>
    <submittedName>
        <fullName evidence="1">Uncharacterized protein</fullName>
    </submittedName>
</protein>
<reference evidence="1 2" key="1">
    <citation type="journal article" date="2013" name="Genome Biol.">
        <title>The genome sequence of the most widely cultivated cacao type and its use to identify candidate genes regulating pod color.</title>
        <authorList>
            <person name="Motamayor J.C."/>
            <person name="Mockaitis K."/>
            <person name="Schmutz J."/>
            <person name="Haiminen N."/>
            <person name="Iii D.L."/>
            <person name="Cornejo O."/>
            <person name="Findley S.D."/>
            <person name="Zheng P."/>
            <person name="Utro F."/>
            <person name="Royaert S."/>
            <person name="Saski C."/>
            <person name="Jenkins J."/>
            <person name="Podicheti R."/>
            <person name="Zhao M."/>
            <person name="Scheffler B.E."/>
            <person name="Stack J.C."/>
            <person name="Feltus F.A."/>
            <person name="Mustiga G.M."/>
            <person name="Amores F."/>
            <person name="Phillips W."/>
            <person name="Marelli J.P."/>
            <person name="May G.D."/>
            <person name="Shapiro H."/>
            <person name="Ma J."/>
            <person name="Bustamante C.D."/>
            <person name="Schnell R.J."/>
            <person name="Main D."/>
            <person name="Gilbert D."/>
            <person name="Parida L."/>
            <person name="Kuhn D.N."/>
        </authorList>
    </citation>
    <scope>NUCLEOTIDE SEQUENCE [LARGE SCALE GENOMIC DNA]</scope>
    <source>
        <strain evidence="2">cv. Matina 1-6</strain>
    </source>
</reference>
<dbReference type="InParanoid" id="A0A061DF81"/>
<gene>
    <name evidence="1" type="ORF">TCM_000126</name>
</gene>
<dbReference type="PANTHER" id="PTHR34779">
    <property type="entry name" value="OS09G0542900 PROTEIN"/>
    <property type="match status" value="1"/>
</dbReference>